<dbReference type="Gene3D" id="3.40.50.720">
    <property type="entry name" value="NAD(P)-binding Rossmann-like Domain"/>
    <property type="match status" value="1"/>
</dbReference>
<organism evidence="3 4">
    <name type="scientific">Streptomyces albiaxialis</name>
    <dbReference type="NCBI Taxonomy" id="329523"/>
    <lineage>
        <taxon>Bacteria</taxon>
        <taxon>Bacillati</taxon>
        <taxon>Actinomycetota</taxon>
        <taxon>Actinomycetes</taxon>
        <taxon>Kitasatosporales</taxon>
        <taxon>Streptomycetaceae</taxon>
        <taxon>Streptomyces</taxon>
    </lineage>
</organism>
<dbReference type="RefSeq" id="WP_344534066.1">
    <property type="nucleotide sequence ID" value="NZ_BAAAPE010000017.1"/>
</dbReference>
<dbReference type="PANTHER" id="PTHR43245">
    <property type="entry name" value="BIFUNCTIONAL POLYMYXIN RESISTANCE PROTEIN ARNA"/>
    <property type="match status" value="1"/>
</dbReference>
<sequence>MTGGPVLVLGGSGYLGRHICAVFADSGATVVRVSRSAALPDTTPGATPGAKLGATPDATSAAPPRAGAPARAVRMDLATARTAELAALCADTGARVLVNACGAVWGGGEREMSALNADLVGRLTDAVAGLSRPPRLIQLGSAYEYGPARHGEAVDEDWPLEPATAYGRTKLRGSQTVLRAAREHGLDGVVLRVSVACGPGAPRASLPGLVAAHLVTGRDELRLAPLRSYRDLVDVRDVAVAVLAAARAPARAVTGQVVNIGRGAAVPVRRLVDLLIAYSGRSLRVVEERPPDGTRSDMPWLRLDIARARRLLGWTPRRSLEDSLRDLLADAGCQGKDGR</sequence>
<comment type="caution">
    <text evidence="3">The sequence shown here is derived from an EMBL/GenBank/DDBJ whole genome shotgun (WGS) entry which is preliminary data.</text>
</comment>
<evidence type="ECO:0000259" key="2">
    <source>
        <dbReference type="Pfam" id="PF01370"/>
    </source>
</evidence>
<dbReference type="EMBL" id="BAAAPE010000017">
    <property type="protein sequence ID" value="GAA2098424.1"/>
    <property type="molecule type" value="Genomic_DNA"/>
</dbReference>
<accession>A0ABN2WT94</accession>
<evidence type="ECO:0000256" key="1">
    <source>
        <dbReference type="SAM" id="MobiDB-lite"/>
    </source>
</evidence>
<keyword evidence="4" id="KW-1185">Reference proteome</keyword>
<evidence type="ECO:0000313" key="3">
    <source>
        <dbReference type="EMBL" id="GAA2098424.1"/>
    </source>
</evidence>
<dbReference type="Proteomes" id="UP001500016">
    <property type="component" value="Unassembled WGS sequence"/>
</dbReference>
<dbReference type="Pfam" id="PF01370">
    <property type="entry name" value="Epimerase"/>
    <property type="match status" value="1"/>
</dbReference>
<feature type="region of interest" description="Disordered" evidence="1">
    <location>
        <begin position="39"/>
        <end position="68"/>
    </location>
</feature>
<evidence type="ECO:0000313" key="4">
    <source>
        <dbReference type="Proteomes" id="UP001500016"/>
    </source>
</evidence>
<proteinExistence type="predicted"/>
<name>A0ABN2WT94_9ACTN</name>
<reference evidence="3 4" key="1">
    <citation type="journal article" date="2019" name="Int. J. Syst. Evol. Microbiol.">
        <title>The Global Catalogue of Microorganisms (GCM) 10K type strain sequencing project: providing services to taxonomists for standard genome sequencing and annotation.</title>
        <authorList>
            <consortium name="The Broad Institute Genomics Platform"/>
            <consortium name="The Broad Institute Genome Sequencing Center for Infectious Disease"/>
            <person name="Wu L."/>
            <person name="Ma J."/>
        </authorList>
    </citation>
    <scope>NUCLEOTIDE SEQUENCE [LARGE SCALE GENOMIC DNA]</scope>
    <source>
        <strain evidence="3 4">JCM 15478</strain>
    </source>
</reference>
<feature type="domain" description="NAD-dependent epimerase/dehydratase" evidence="2">
    <location>
        <begin position="6"/>
        <end position="261"/>
    </location>
</feature>
<gene>
    <name evidence="3" type="ORF">GCM10009801_69520</name>
</gene>
<dbReference type="InterPro" id="IPR050177">
    <property type="entry name" value="Lipid_A_modif_metabolic_enz"/>
</dbReference>
<dbReference type="SUPFAM" id="SSF51735">
    <property type="entry name" value="NAD(P)-binding Rossmann-fold domains"/>
    <property type="match status" value="1"/>
</dbReference>
<dbReference type="InterPro" id="IPR036291">
    <property type="entry name" value="NAD(P)-bd_dom_sf"/>
</dbReference>
<protein>
    <recommendedName>
        <fullName evidence="2">NAD-dependent epimerase/dehydratase domain-containing protein</fullName>
    </recommendedName>
</protein>
<dbReference type="InterPro" id="IPR001509">
    <property type="entry name" value="Epimerase_deHydtase"/>
</dbReference>